<dbReference type="Gene3D" id="1.10.275.20">
    <property type="entry name" value="Choline/Carnitine o-acyltransferase"/>
    <property type="match status" value="1"/>
</dbReference>
<dbReference type="Gene3D" id="6.10.250.1760">
    <property type="match status" value="1"/>
</dbReference>
<protein>
    <submittedName>
        <fullName evidence="9">Carnitine O-palmitoyltransferase 1</fullName>
    </submittedName>
</protein>
<evidence type="ECO:0000313" key="10">
    <source>
        <dbReference type="Proteomes" id="UP001249851"/>
    </source>
</evidence>
<dbReference type="Proteomes" id="UP001249851">
    <property type="component" value="Unassembled WGS sequence"/>
</dbReference>
<dbReference type="InterPro" id="IPR032476">
    <property type="entry name" value="CPT_N"/>
</dbReference>
<evidence type="ECO:0000256" key="6">
    <source>
        <dbReference type="SAM" id="Phobius"/>
    </source>
</evidence>
<keyword evidence="6" id="KW-0812">Transmembrane</keyword>
<comment type="pathway">
    <text evidence="1">Lipid metabolism; fatty acid beta-oxidation.</text>
</comment>
<keyword evidence="10" id="KW-1185">Reference proteome</keyword>
<sequence>MAEARLGVAFQFQVTEEGIIVNYDRNALKFVGRAVMKSAKRRVKGAKKAILKRSFPATPATWILLVAALSAARYSENETTLGVLGKVERGLPWGHNLDPKTVIAVAVLVCATLLWMLIGHIQQFTLRKLLSYRAFLYEPRGKLSLKTKIWLAFVKVLGGKNPTLYSYEKSLPFLPVPDLDATTKRYLESVRPVLSEERFKKMEKLAEQFKNGLGKRLQRYLVWKSWWSTNYVCYKHYRCRIPCIVQHQFSMGIIPLCSEQFRKTFNTTRIPLKEQDHLHHHGSSTHVVIYHRGRFFYLQAFHRGLLLKPADLEKNLWADTRSTYFSTAQYPVMSQLRAAFFLNLEDLELDYREVMTVASLEECEDTDSFGRYLLHGNGHSCWFDKSISAYIFKNGRVSFRNILQV</sequence>
<dbReference type="GO" id="GO:0009437">
    <property type="term" value="P:carnitine metabolic process"/>
    <property type="evidence" value="ECO:0007669"/>
    <property type="project" value="TreeGrafter"/>
</dbReference>
<keyword evidence="2" id="KW-0276">Fatty acid metabolism</keyword>
<evidence type="ECO:0000256" key="5">
    <source>
        <dbReference type="ARBA" id="ARBA00048999"/>
    </source>
</evidence>
<dbReference type="Pfam" id="PF00755">
    <property type="entry name" value="Carn_acyltransf"/>
    <property type="match status" value="2"/>
</dbReference>
<name>A0AAD9VFL6_ACRCE</name>
<comment type="catalytic activity">
    <reaction evidence="5">
        <text>4,8-dimethylnonanoyl-CoA + (R)-carnitine = O-4,8-dimethylnonanoyl-(R)-carnitine + CoA</text>
        <dbReference type="Rhea" id="RHEA:44860"/>
        <dbReference type="ChEBI" id="CHEBI:16347"/>
        <dbReference type="ChEBI" id="CHEBI:57287"/>
        <dbReference type="ChEBI" id="CHEBI:77061"/>
        <dbReference type="ChEBI" id="CHEBI:84654"/>
    </reaction>
</comment>
<comment type="caution">
    <text evidence="9">The sequence shown here is derived from an EMBL/GenBank/DDBJ whole genome shotgun (WGS) entry which is preliminary data.</text>
</comment>
<keyword evidence="3" id="KW-0443">Lipid metabolism</keyword>
<accession>A0AAD9VFL6</accession>
<feature type="domain" description="Choline/carnitine acyltransferase" evidence="7">
    <location>
        <begin position="174"/>
        <end position="249"/>
    </location>
</feature>
<evidence type="ECO:0000259" key="7">
    <source>
        <dbReference type="Pfam" id="PF00755"/>
    </source>
</evidence>
<feature type="transmembrane region" description="Helical" evidence="6">
    <location>
        <begin position="101"/>
        <end position="118"/>
    </location>
</feature>
<dbReference type="AlphaFoldDB" id="A0AAD9VFL6"/>
<dbReference type="PANTHER" id="PTHR22589">
    <property type="entry name" value="CARNITINE O-ACYLTRANSFERASE"/>
    <property type="match status" value="1"/>
</dbReference>
<keyword evidence="6" id="KW-0472">Membrane</keyword>
<dbReference type="SUPFAM" id="SSF52777">
    <property type="entry name" value="CoA-dependent acyltransferases"/>
    <property type="match status" value="1"/>
</dbReference>
<dbReference type="GO" id="GO:0004095">
    <property type="term" value="F:carnitine O-palmitoyltransferase activity"/>
    <property type="evidence" value="ECO:0007669"/>
    <property type="project" value="TreeGrafter"/>
</dbReference>
<dbReference type="InterPro" id="IPR039551">
    <property type="entry name" value="Cho/carn_acyl_trans"/>
</dbReference>
<dbReference type="InterPro" id="IPR000542">
    <property type="entry name" value="Carn_acyl_trans"/>
</dbReference>
<dbReference type="GO" id="GO:0006631">
    <property type="term" value="P:fatty acid metabolic process"/>
    <property type="evidence" value="ECO:0007669"/>
    <property type="project" value="UniProtKB-KW"/>
</dbReference>
<feature type="domain" description="Choline/carnitine acyltransferase" evidence="7">
    <location>
        <begin position="253"/>
        <end position="399"/>
    </location>
</feature>
<reference evidence="9" key="2">
    <citation type="journal article" date="2023" name="Science">
        <title>Genomic signatures of disease resistance in endangered staghorn corals.</title>
        <authorList>
            <person name="Vollmer S.V."/>
            <person name="Selwyn J.D."/>
            <person name="Despard B.A."/>
            <person name="Roesel C.L."/>
        </authorList>
    </citation>
    <scope>NUCLEOTIDE SEQUENCE</scope>
    <source>
        <strain evidence="9">K2</strain>
    </source>
</reference>
<dbReference type="Gene3D" id="3.30.559.70">
    <property type="entry name" value="Choline/Carnitine o-acyltransferase, domain 2"/>
    <property type="match status" value="1"/>
</dbReference>
<dbReference type="InterPro" id="IPR042231">
    <property type="entry name" value="Cho/carn_acyl_trans_2"/>
</dbReference>
<keyword evidence="6" id="KW-1133">Transmembrane helix</keyword>
<dbReference type="GO" id="GO:0005739">
    <property type="term" value="C:mitochondrion"/>
    <property type="evidence" value="ECO:0007669"/>
    <property type="project" value="TreeGrafter"/>
</dbReference>
<dbReference type="EMBL" id="JARQWQ010000003">
    <property type="protein sequence ID" value="KAK2572674.1"/>
    <property type="molecule type" value="Genomic_DNA"/>
</dbReference>
<feature type="domain" description="Carnitine O-palmitoyltransferase N-terminal" evidence="8">
    <location>
        <begin position="1"/>
        <end position="44"/>
    </location>
</feature>
<proteinExistence type="predicted"/>
<evidence type="ECO:0000313" key="9">
    <source>
        <dbReference type="EMBL" id="KAK2572674.1"/>
    </source>
</evidence>
<dbReference type="Pfam" id="PF16484">
    <property type="entry name" value="CPT_N"/>
    <property type="match status" value="1"/>
</dbReference>
<evidence type="ECO:0000256" key="2">
    <source>
        <dbReference type="ARBA" id="ARBA00022832"/>
    </source>
</evidence>
<dbReference type="InterPro" id="IPR042572">
    <property type="entry name" value="Carn_acyl_trans_N"/>
</dbReference>
<evidence type="ECO:0000256" key="3">
    <source>
        <dbReference type="ARBA" id="ARBA00023098"/>
    </source>
</evidence>
<keyword evidence="4" id="KW-0808">Transferase</keyword>
<evidence type="ECO:0000256" key="4">
    <source>
        <dbReference type="ARBA" id="ARBA00023315"/>
    </source>
</evidence>
<reference evidence="9" key="1">
    <citation type="journal article" date="2023" name="G3 (Bethesda)">
        <title>Whole genome assembly and annotation of the endangered Caribbean coral Acropora cervicornis.</title>
        <authorList>
            <person name="Selwyn J.D."/>
            <person name="Vollmer S.V."/>
        </authorList>
    </citation>
    <scope>NUCLEOTIDE SEQUENCE</scope>
    <source>
        <strain evidence="9">K2</strain>
    </source>
</reference>
<gene>
    <name evidence="9" type="ORF">P5673_001651</name>
</gene>
<evidence type="ECO:0000259" key="8">
    <source>
        <dbReference type="Pfam" id="PF16484"/>
    </source>
</evidence>
<evidence type="ECO:0000256" key="1">
    <source>
        <dbReference type="ARBA" id="ARBA00005005"/>
    </source>
</evidence>
<dbReference type="PANTHER" id="PTHR22589:SF31">
    <property type="entry name" value="CARNITINE O-PALMITOYLTRANSFERASE"/>
    <property type="match status" value="1"/>
</dbReference>
<organism evidence="9 10">
    <name type="scientific">Acropora cervicornis</name>
    <name type="common">Staghorn coral</name>
    <dbReference type="NCBI Taxonomy" id="6130"/>
    <lineage>
        <taxon>Eukaryota</taxon>
        <taxon>Metazoa</taxon>
        <taxon>Cnidaria</taxon>
        <taxon>Anthozoa</taxon>
        <taxon>Hexacorallia</taxon>
        <taxon>Scleractinia</taxon>
        <taxon>Astrocoeniina</taxon>
        <taxon>Acroporidae</taxon>
        <taxon>Acropora</taxon>
    </lineage>
</organism>
<keyword evidence="4" id="KW-0012">Acyltransferase</keyword>